<gene>
    <name evidence="1" type="ORF">RMSM_07499</name>
</gene>
<organism evidence="1 2">
    <name type="scientific">Rhodopirellula maiorica SM1</name>
    <dbReference type="NCBI Taxonomy" id="1265738"/>
    <lineage>
        <taxon>Bacteria</taxon>
        <taxon>Pseudomonadati</taxon>
        <taxon>Planctomycetota</taxon>
        <taxon>Planctomycetia</taxon>
        <taxon>Pirellulales</taxon>
        <taxon>Pirellulaceae</taxon>
        <taxon>Novipirellula</taxon>
    </lineage>
</organism>
<dbReference type="SUPFAM" id="SSF53756">
    <property type="entry name" value="UDP-Glycosyltransferase/glycogen phosphorylase"/>
    <property type="match status" value="1"/>
</dbReference>
<evidence type="ECO:0000313" key="2">
    <source>
        <dbReference type="Proteomes" id="UP000011991"/>
    </source>
</evidence>
<dbReference type="EMBL" id="ANOG01001066">
    <property type="protein sequence ID" value="EMI15587.1"/>
    <property type="molecule type" value="Genomic_DNA"/>
</dbReference>
<name>M5RJN3_9BACT</name>
<proteinExistence type="predicted"/>
<protein>
    <submittedName>
        <fullName evidence="1">Uncharacterized protein</fullName>
    </submittedName>
</protein>
<dbReference type="Proteomes" id="UP000011991">
    <property type="component" value="Unassembled WGS sequence"/>
</dbReference>
<comment type="caution">
    <text evidence="1">The sequence shown here is derived from an EMBL/GenBank/DDBJ whole genome shotgun (WGS) entry which is preliminary data.</text>
</comment>
<accession>M5RJN3</accession>
<evidence type="ECO:0000313" key="1">
    <source>
        <dbReference type="EMBL" id="EMI15587.1"/>
    </source>
</evidence>
<dbReference type="PATRIC" id="fig|1265738.3.peg.7479"/>
<keyword evidence="2" id="KW-1185">Reference proteome</keyword>
<sequence>MSITLNSSIVSPQHECDVQRPISHETLRGFYEFEAVGSVSLNVESIDANVMPLPKWMRFVFPGKAFSFLSHQIRHLQMVASANRRPASEYVLFLDATCWSVIALLLSPLSRRSKLLYLSMFHQQLACTSSFRRFSLKLLRQLVAWSGAQVVLLECDDDCVEPSLRFDANQKVVLPMPRSTTFVAKPPQSSRSTKKTLRVGLGGTIRPQKGTLDSGFLSAVISGAKQSDTPIELVAGFPNRQGFREDLPGEIEFVDTEDYDDYVRFIQSLDVLVVNLRRDHYWYRSSGVVHDALSAGVFVIVNDYPVASSQVSTPVEVGGVYSEFEEVTTMLRSLPEQIGDGFKNRNMRWNDSRSPKTIEKMLVNAICHRSDRARSNS</sequence>
<dbReference type="AlphaFoldDB" id="M5RJN3"/>
<reference evidence="1 2" key="1">
    <citation type="journal article" date="2013" name="Mar. Genomics">
        <title>Expression of sulfatases in Rhodopirellula baltica and the diversity of sulfatases in the genus Rhodopirellula.</title>
        <authorList>
            <person name="Wegner C.E."/>
            <person name="Richter-Heitmann T."/>
            <person name="Klindworth A."/>
            <person name="Klockow C."/>
            <person name="Richter M."/>
            <person name="Achstetter T."/>
            <person name="Glockner F.O."/>
            <person name="Harder J."/>
        </authorList>
    </citation>
    <scope>NUCLEOTIDE SEQUENCE [LARGE SCALE GENOMIC DNA]</scope>
    <source>
        <strain evidence="1 2">SM1</strain>
    </source>
</reference>